<dbReference type="Gene3D" id="3.40.630.10">
    <property type="entry name" value="Zn peptidases"/>
    <property type="match status" value="1"/>
</dbReference>
<dbReference type="InterPro" id="IPR001160">
    <property type="entry name" value="Peptidase_M20C"/>
</dbReference>
<reference evidence="1 2" key="1">
    <citation type="submission" date="2024-07" db="EMBL/GenBank/DDBJ databases">
        <authorList>
            <person name="Akdeniz Z."/>
        </authorList>
    </citation>
    <scope>NUCLEOTIDE SEQUENCE [LARGE SCALE GENOMIC DNA]</scope>
</reference>
<keyword evidence="2" id="KW-1185">Reference proteome</keyword>
<dbReference type="PANTHER" id="PTHR43501:SF1">
    <property type="entry name" value="CYTOSOL NON-SPECIFIC DIPEPTIDASE"/>
    <property type="match status" value="1"/>
</dbReference>
<sequence>MNGDFAFNRFSRAASHDVVYSDEQEVKSNEPITNHQTKPVRFRDAINAQLEAICRLAKFEYVGFRDAYGGWAPNPDSKLLKVTLKHYAAQMNVAPEQIKVEAIHAGLECGELITKYPQLEAVSIGPTIKHPHSDRELCEIDSVAPFYETVKNVILELAK</sequence>
<accession>A0ABP1GI40</accession>
<gene>
    <name evidence="1" type="ORF">HINF_LOCUS901</name>
</gene>
<evidence type="ECO:0000313" key="1">
    <source>
        <dbReference type="EMBL" id="CAL5970961.1"/>
    </source>
</evidence>
<name>A0ABP1GI40_9EUKA</name>
<comment type="caution">
    <text evidence="1">The sequence shown here is derived from an EMBL/GenBank/DDBJ whole genome shotgun (WGS) entry which is preliminary data.</text>
</comment>
<organism evidence="1 2">
    <name type="scientific">Hexamita inflata</name>
    <dbReference type="NCBI Taxonomy" id="28002"/>
    <lineage>
        <taxon>Eukaryota</taxon>
        <taxon>Metamonada</taxon>
        <taxon>Diplomonadida</taxon>
        <taxon>Hexamitidae</taxon>
        <taxon>Hexamitinae</taxon>
        <taxon>Hexamita</taxon>
    </lineage>
</organism>
<dbReference type="Proteomes" id="UP001642409">
    <property type="component" value="Unassembled WGS sequence"/>
</dbReference>
<dbReference type="EMBL" id="CAXDID020000002">
    <property type="protein sequence ID" value="CAL5970961.1"/>
    <property type="molecule type" value="Genomic_DNA"/>
</dbReference>
<proteinExistence type="predicted"/>
<dbReference type="SUPFAM" id="SSF53187">
    <property type="entry name" value="Zn-dependent exopeptidases"/>
    <property type="match status" value="1"/>
</dbReference>
<protein>
    <submittedName>
        <fullName evidence="1">Aminoacyl-histidine_dipeptidase</fullName>
    </submittedName>
</protein>
<dbReference type="PANTHER" id="PTHR43501">
    <property type="entry name" value="CYTOSOL NON-SPECIFIC DIPEPTIDASE"/>
    <property type="match status" value="1"/>
</dbReference>
<dbReference type="PRINTS" id="PR00934">
    <property type="entry name" value="XHISDIPTASE"/>
</dbReference>
<evidence type="ECO:0000313" key="2">
    <source>
        <dbReference type="Proteomes" id="UP001642409"/>
    </source>
</evidence>